<dbReference type="EMBL" id="NHSJ01000100">
    <property type="protein sequence ID" value="PPQ28935.1"/>
    <property type="molecule type" value="Genomic_DNA"/>
</dbReference>
<evidence type="ECO:0008006" key="3">
    <source>
        <dbReference type="Google" id="ProtNLM"/>
    </source>
</evidence>
<evidence type="ECO:0000313" key="2">
    <source>
        <dbReference type="Proteomes" id="UP000239089"/>
    </source>
</evidence>
<sequence length="74" mass="7530">MSGSTTYVTGQNEMLDAICAGFYGASVAQAAETVLAANPGLADLGPVLPQATTIILPYIAPAPAKTLATFSLWD</sequence>
<dbReference type="RefSeq" id="WP_104508892.1">
    <property type="nucleotide sequence ID" value="NZ_JACIGC010000011.1"/>
</dbReference>
<accession>A0A2S6N2T4</accession>
<dbReference type="Proteomes" id="UP000239089">
    <property type="component" value="Unassembled WGS sequence"/>
</dbReference>
<comment type="caution">
    <text evidence="1">The sequence shown here is derived from an EMBL/GenBank/DDBJ whole genome shotgun (WGS) entry which is preliminary data.</text>
</comment>
<name>A0A2S6N2T4_9HYPH</name>
<dbReference type="InterPro" id="IPR008861">
    <property type="entry name" value="GpX-like"/>
</dbReference>
<gene>
    <name evidence="1" type="ORF">CCR94_16220</name>
</gene>
<reference evidence="1 2" key="1">
    <citation type="journal article" date="2018" name="Arch. Microbiol.">
        <title>New insights into the metabolic potential of the phototrophic purple bacterium Rhodopila globiformis DSM 161(T) from its draft genome sequence and evidence for a vanadium-dependent nitrogenase.</title>
        <authorList>
            <person name="Imhoff J.F."/>
            <person name="Rahn T."/>
            <person name="Kunzel S."/>
            <person name="Neulinger S.C."/>
        </authorList>
    </citation>
    <scope>NUCLEOTIDE SEQUENCE [LARGE SCALE GENOMIC DNA]</scope>
    <source>
        <strain evidence="1 2">DSM 16996</strain>
    </source>
</reference>
<protein>
    <recommendedName>
        <fullName evidence="3">Phage tail protein</fullName>
    </recommendedName>
</protein>
<dbReference type="Pfam" id="PF05489">
    <property type="entry name" value="Phage_tail_X"/>
    <property type="match status" value="1"/>
</dbReference>
<proteinExistence type="predicted"/>
<organism evidence="1 2">
    <name type="scientific">Rhodoblastus sphagnicola</name>
    <dbReference type="NCBI Taxonomy" id="333368"/>
    <lineage>
        <taxon>Bacteria</taxon>
        <taxon>Pseudomonadati</taxon>
        <taxon>Pseudomonadota</taxon>
        <taxon>Alphaproteobacteria</taxon>
        <taxon>Hyphomicrobiales</taxon>
        <taxon>Rhodoblastaceae</taxon>
        <taxon>Rhodoblastus</taxon>
    </lineage>
</organism>
<dbReference type="AlphaFoldDB" id="A0A2S6N2T4"/>
<keyword evidence="2" id="KW-1185">Reference proteome</keyword>
<dbReference type="OrthoDB" id="8759063at2"/>
<evidence type="ECO:0000313" key="1">
    <source>
        <dbReference type="EMBL" id="PPQ28935.1"/>
    </source>
</evidence>